<gene>
    <name evidence="2" type="ORF">LPB142_09405</name>
</gene>
<proteinExistence type="predicted"/>
<dbReference type="STRING" id="1850250.LPB142_09405"/>
<sequence length="128" mass="13470">MRHLLFAFGALVLAQPAPAQDITDDVAYVLRCHFSRSCSGGGCGEENHDILLEVEGAGATLRDETQELALSGGIDTATGQVSFVSEPADNASYFVSVFEEGGALMTTHTQAEGKPLGITFDGACWEDS</sequence>
<protein>
    <submittedName>
        <fullName evidence="2">Uncharacterized protein</fullName>
    </submittedName>
</protein>
<keyword evidence="1" id="KW-0732">Signal</keyword>
<dbReference type="Proteomes" id="UP000176562">
    <property type="component" value="Chromosome"/>
</dbReference>
<accession>A0A1D9MCC3</accession>
<dbReference type="KEGG" id="rhp:LPB142_09405"/>
<evidence type="ECO:0000313" key="2">
    <source>
        <dbReference type="EMBL" id="AOZ69502.1"/>
    </source>
</evidence>
<dbReference type="RefSeq" id="WP_071166212.1">
    <property type="nucleotide sequence ID" value="NZ_CP017781.1"/>
</dbReference>
<keyword evidence="3" id="KW-1185">Reference proteome</keyword>
<evidence type="ECO:0000313" key="3">
    <source>
        <dbReference type="Proteomes" id="UP000176562"/>
    </source>
</evidence>
<evidence type="ECO:0000256" key="1">
    <source>
        <dbReference type="SAM" id="SignalP"/>
    </source>
</evidence>
<reference evidence="2 3" key="1">
    <citation type="submission" date="2016-10" db="EMBL/GenBank/DDBJ databases">
        <title>Rhodobacter sp. LPB0142, isolated from sea water.</title>
        <authorList>
            <person name="Kim E."/>
            <person name="Yi H."/>
        </authorList>
    </citation>
    <scope>NUCLEOTIDE SEQUENCE [LARGE SCALE GENOMIC DNA]</scope>
    <source>
        <strain evidence="2 3">LPB0142</strain>
    </source>
</reference>
<feature type="chain" id="PRO_5009443510" evidence="1">
    <location>
        <begin position="20"/>
        <end position="128"/>
    </location>
</feature>
<dbReference type="EMBL" id="CP017781">
    <property type="protein sequence ID" value="AOZ69502.1"/>
    <property type="molecule type" value="Genomic_DNA"/>
</dbReference>
<organism evidence="2 3">
    <name type="scientific">Rhodobacter xanthinilyticus</name>
    <dbReference type="NCBI Taxonomy" id="1850250"/>
    <lineage>
        <taxon>Bacteria</taxon>
        <taxon>Pseudomonadati</taxon>
        <taxon>Pseudomonadota</taxon>
        <taxon>Alphaproteobacteria</taxon>
        <taxon>Rhodobacterales</taxon>
        <taxon>Rhodobacter group</taxon>
        <taxon>Rhodobacter</taxon>
    </lineage>
</organism>
<name>A0A1D9MCC3_9RHOB</name>
<dbReference type="AlphaFoldDB" id="A0A1D9MCC3"/>
<feature type="signal peptide" evidence="1">
    <location>
        <begin position="1"/>
        <end position="19"/>
    </location>
</feature>